<dbReference type="EMBL" id="JABZYP010000004">
    <property type="protein sequence ID" value="MBF1712465.1"/>
    <property type="molecule type" value="Genomic_DNA"/>
</dbReference>
<dbReference type="NCBIfam" id="TIGR01252">
    <property type="entry name" value="acetolac_decarb"/>
    <property type="match status" value="1"/>
</dbReference>
<dbReference type="InterPro" id="IPR005128">
    <property type="entry name" value="Acetolactate_a_deCO2ase"/>
</dbReference>
<evidence type="ECO:0000256" key="9">
    <source>
        <dbReference type="PIRNR" id="PIRNR001332"/>
    </source>
</evidence>
<sequence>MAEFVTLFQYNTLGAFMAGLYKGTMTIAELLQHGDLGIGTLDSIDGELIVLDGKAYQVKALGEKTEVIEVSMDMMIPYAAVAFHQAEVHFHQDLEWTDEALKKRMEAYYAGENLFHSIKIHGEFRHMHVRMAPKSSPGKRFAEIAAHQPEYYAEHISGTIVGFWTPELFHGVSVAGYHLHFLSDDHQFGGHVMDFVIKNGEIEIGTIATLEQRFPVQDQDFLSAKLNVAELKEDIEKSE</sequence>
<evidence type="ECO:0000313" key="11">
    <source>
        <dbReference type="Proteomes" id="UP000721045"/>
    </source>
</evidence>
<reference evidence="10" key="1">
    <citation type="submission" date="2020-04" db="EMBL/GenBank/DDBJ databases">
        <title>Deep metagenomics examines the oral microbiome during advanced dental caries in children, revealing novel taxa and co-occurrences with host molecules.</title>
        <authorList>
            <person name="Baker J.L."/>
            <person name="Morton J.T."/>
            <person name="Dinis M."/>
            <person name="Alvarez R."/>
            <person name="Tran N.C."/>
            <person name="Knight R."/>
            <person name="Edlund A."/>
        </authorList>
    </citation>
    <scope>NUCLEOTIDE SEQUENCE</scope>
    <source>
        <strain evidence="10">JCVI_23_bin.22</strain>
    </source>
</reference>
<proteinExistence type="inferred from homology"/>
<keyword evidence="8 9" id="KW-0456">Lyase</keyword>
<accession>A0A930RBX1</accession>
<evidence type="ECO:0000256" key="6">
    <source>
        <dbReference type="ARBA" id="ARBA00022793"/>
    </source>
</evidence>
<evidence type="ECO:0000313" key="10">
    <source>
        <dbReference type="EMBL" id="MBF1712465.1"/>
    </source>
</evidence>
<dbReference type="GO" id="GO:0045151">
    <property type="term" value="P:acetoin biosynthetic process"/>
    <property type="evidence" value="ECO:0007669"/>
    <property type="project" value="UniProtKB-UniRule"/>
</dbReference>
<evidence type="ECO:0000256" key="7">
    <source>
        <dbReference type="ARBA" id="ARBA00023061"/>
    </source>
</evidence>
<keyword evidence="6 9" id="KW-0210">Decarboxylase</keyword>
<dbReference type="PANTHER" id="PTHR35524">
    <property type="entry name" value="ALPHA-ACETOLACTATE DECARBOXYLASE"/>
    <property type="match status" value="1"/>
</dbReference>
<dbReference type="Gene3D" id="3.30.1330.80">
    <property type="entry name" value="Hypothetical protein, similar to alpha- acetolactate decarboxylase, domain 2"/>
    <property type="match status" value="2"/>
</dbReference>
<dbReference type="PIRSF" id="PIRSF001332">
    <property type="entry name" value="Acetolac_decarb"/>
    <property type="match status" value="1"/>
</dbReference>
<dbReference type="SUPFAM" id="SSF117856">
    <property type="entry name" value="AF0104/ALDC/Ptd012-like"/>
    <property type="match status" value="1"/>
</dbReference>
<evidence type="ECO:0000256" key="4">
    <source>
        <dbReference type="ARBA" id="ARBA00013204"/>
    </source>
</evidence>
<dbReference type="CDD" id="cd17299">
    <property type="entry name" value="acetolactate_decarboxylase"/>
    <property type="match status" value="1"/>
</dbReference>
<evidence type="ECO:0000256" key="2">
    <source>
        <dbReference type="ARBA" id="ARBA00005170"/>
    </source>
</evidence>
<organism evidence="10 11">
    <name type="scientific">Streptococcus intermedius</name>
    <dbReference type="NCBI Taxonomy" id="1338"/>
    <lineage>
        <taxon>Bacteria</taxon>
        <taxon>Bacillati</taxon>
        <taxon>Bacillota</taxon>
        <taxon>Bacilli</taxon>
        <taxon>Lactobacillales</taxon>
        <taxon>Streptococcaceae</taxon>
        <taxon>Streptococcus</taxon>
        <taxon>Streptococcus anginosus group</taxon>
    </lineage>
</organism>
<dbReference type="Pfam" id="PF03306">
    <property type="entry name" value="AAL_decarboxy"/>
    <property type="match status" value="1"/>
</dbReference>
<protein>
    <recommendedName>
        <fullName evidence="5 9">Alpha-acetolactate decarboxylase</fullName>
        <ecNumber evidence="4 9">4.1.1.5</ecNumber>
    </recommendedName>
</protein>
<evidence type="ECO:0000256" key="3">
    <source>
        <dbReference type="ARBA" id="ARBA00007106"/>
    </source>
</evidence>
<dbReference type="RefSeq" id="WP_009569064.1">
    <property type="nucleotide sequence ID" value="NZ_JALGPR010000002.1"/>
</dbReference>
<dbReference type="Proteomes" id="UP000721045">
    <property type="component" value="Unassembled WGS sequence"/>
</dbReference>
<dbReference type="PANTHER" id="PTHR35524:SF1">
    <property type="entry name" value="ALPHA-ACETOLACTATE DECARBOXYLASE"/>
    <property type="match status" value="1"/>
</dbReference>
<gene>
    <name evidence="10" type="primary">budA</name>
    <name evidence="10" type="ORF">HXO88_01805</name>
</gene>
<dbReference type="AlphaFoldDB" id="A0A930RBX1"/>
<comment type="similarity">
    <text evidence="3 9">Belongs to the alpha-acetolactate decarboxylase family.</text>
</comment>
<name>A0A930RBX1_STRIT</name>
<evidence type="ECO:0000256" key="5">
    <source>
        <dbReference type="ARBA" id="ARBA00020164"/>
    </source>
</evidence>
<dbReference type="EC" id="4.1.1.5" evidence="4 9"/>
<comment type="pathway">
    <text evidence="2 9">Polyol metabolism; (R,R)-butane-2,3-diol biosynthesis; (R,R)-butane-2,3-diol from pyruvate: step 2/3.</text>
</comment>
<dbReference type="GO" id="GO:0047605">
    <property type="term" value="F:acetolactate decarboxylase activity"/>
    <property type="evidence" value="ECO:0007669"/>
    <property type="project" value="UniProtKB-UniRule"/>
</dbReference>
<evidence type="ECO:0000256" key="1">
    <source>
        <dbReference type="ARBA" id="ARBA00001784"/>
    </source>
</evidence>
<comment type="catalytic activity">
    <reaction evidence="1 9">
        <text>(2S)-2-acetolactate + H(+) = (R)-acetoin + CO2</text>
        <dbReference type="Rhea" id="RHEA:21580"/>
        <dbReference type="ChEBI" id="CHEBI:15378"/>
        <dbReference type="ChEBI" id="CHEBI:15686"/>
        <dbReference type="ChEBI" id="CHEBI:16526"/>
        <dbReference type="ChEBI" id="CHEBI:58476"/>
        <dbReference type="EC" id="4.1.1.5"/>
    </reaction>
</comment>
<comment type="caution">
    <text evidence="10">The sequence shown here is derived from an EMBL/GenBank/DDBJ whole genome shotgun (WGS) entry which is preliminary data.</text>
</comment>
<keyword evidence="7 9" id="KW-0005">Acetoin biosynthesis</keyword>
<evidence type="ECO:0000256" key="8">
    <source>
        <dbReference type="ARBA" id="ARBA00023239"/>
    </source>
</evidence>